<name>A0A382P7H5_9ZZZZ</name>
<organism evidence="2">
    <name type="scientific">marine metagenome</name>
    <dbReference type="NCBI Taxonomy" id="408172"/>
    <lineage>
        <taxon>unclassified sequences</taxon>
        <taxon>metagenomes</taxon>
        <taxon>ecological metagenomes</taxon>
    </lineage>
</organism>
<reference evidence="2" key="1">
    <citation type="submission" date="2018-05" db="EMBL/GenBank/DDBJ databases">
        <authorList>
            <person name="Lanie J.A."/>
            <person name="Ng W.-L."/>
            <person name="Kazmierczak K.M."/>
            <person name="Andrzejewski T.M."/>
            <person name="Davidsen T.M."/>
            <person name="Wayne K.J."/>
            <person name="Tettelin H."/>
            <person name="Glass J.I."/>
            <person name="Rusch D."/>
            <person name="Podicherti R."/>
            <person name="Tsui H.-C.T."/>
            <person name="Winkler M.E."/>
        </authorList>
    </citation>
    <scope>NUCLEOTIDE SEQUENCE</scope>
</reference>
<protein>
    <submittedName>
        <fullName evidence="2">Uncharacterized protein</fullName>
    </submittedName>
</protein>
<proteinExistence type="predicted"/>
<gene>
    <name evidence="2" type="ORF">METZ01_LOCUS322213</name>
</gene>
<feature type="non-terminal residue" evidence="2">
    <location>
        <position position="29"/>
    </location>
</feature>
<evidence type="ECO:0000256" key="1">
    <source>
        <dbReference type="SAM" id="MobiDB-lite"/>
    </source>
</evidence>
<feature type="region of interest" description="Disordered" evidence="1">
    <location>
        <begin position="1"/>
        <end position="29"/>
    </location>
</feature>
<evidence type="ECO:0000313" key="2">
    <source>
        <dbReference type="EMBL" id="SVC69359.1"/>
    </source>
</evidence>
<dbReference type="AlphaFoldDB" id="A0A382P7H5"/>
<sequence length="29" mass="3034">MGGAGSETIGIDMTQEMVDKAIKTPKPQV</sequence>
<accession>A0A382P7H5</accession>
<dbReference type="EMBL" id="UINC01105430">
    <property type="protein sequence ID" value="SVC69359.1"/>
    <property type="molecule type" value="Genomic_DNA"/>
</dbReference>